<sequence length="57" mass="6752">MIEEITNQEITVLHSIHNLTKSILEFRKALTEMRYLFFNQKDEMIGITSKPNKVTKK</sequence>
<dbReference type="EMBL" id="AP019834">
    <property type="protein sequence ID" value="BBM47964.1"/>
    <property type="molecule type" value="Genomic_DNA"/>
</dbReference>
<evidence type="ECO:0000313" key="2">
    <source>
        <dbReference type="Proteomes" id="UP000321397"/>
    </source>
</evidence>
<gene>
    <name evidence="1" type="ORF">JMUB3933_1467</name>
</gene>
<organism evidence="1 2">
    <name type="scientific">Leptotrichia wadei</name>
    <dbReference type="NCBI Taxonomy" id="157687"/>
    <lineage>
        <taxon>Bacteria</taxon>
        <taxon>Fusobacteriati</taxon>
        <taxon>Fusobacteriota</taxon>
        <taxon>Fusobacteriia</taxon>
        <taxon>Fusobacteriales</taxon>
        <taxon>Leptotrichiaceae</taxon>
        <taxon>Leptotrichia</taxon>
    </lineage>
</organism>
<reference evidence="1 2" key="1">
    <citation type="submission" date="2019-07" db="EMBL/GenBank/DDBJ databases">
        <title>Complete Genome Sequence of Leptotrichia wadei Strain JMUB3933.</title>
        <authorList>
            <person name="Watanabe S."/>
            <person name="Cui L."/>
        </authorList>
    </citation>
    <scope>NUCLEOTIDE SEQUENCE [LARGE SCALE GENOMIC DNA]</scope>
    <source>
        <strain evidence="1 2">JMUB3933</strain>
    </source>
</reference>
<name>A0A510K8N7_9FUSO</name>
<dbReference type="AlphaFoldDB" id="A0A510K8N7"/>
<accession>A0A510K8N7</accession>
<protein>
    <submittedName>
        <fullName evidence="1">Uncharacterized protein</fullName>
    </submittedName>
</protein>
<proteinExistence type="predicted"/>
<dbReference type="Proteomes" id="UP000321397">
    <property type="component" value="Chromosome"/>
</dbReference>
<evidence type="ECO:0000313" key="1">
    <source>
        <dbReference type="EMBL" id="BBM47964.1"/>
    </source>
</evidence>